<dbReference type="PIRSF" id="PIRSF033093">
    <property type="entry name" value="UCP_ML1119"/>
    <property type="match status" value="1"/>
</dbReference>
<name>A0ABV5LT75_9ACTN</name>
<dbReference type="EMBL" id="JBHMDM010000005">
    <property type="protein sequence ID" value="MFB9377287.1"/>
    <property type="molecule type" value="Genomic_DNA"/>
</dbReference>
<dbReference type="InterPro" id="IPR050535">
    <property type="entry name" value="DNA_Repair-Maintenance_Comp"/>
</dbReference>
<dbReference type="RefSeq" id="WP_380139388.1">
    <property type="nucleotide sequence ID" value="NZ_JBHLUI010000010.1"/>
</dbReference>
<keyword evidence="2" id="KW-0540">Nuclease</keyword>
<reference evidence="2 3" key="1">
    <citation type="submission" date="2024-09" db="EMBL/GenBank/DDBJ databases">
        <authorList>
            <person name="Sun Q."/>
            <person name="Mori K."/>
        </authorList>
    </citation>
    <scope>NUCLEOTIDE SEQUENCE [LARGE SCALE GENOMIC DNA]</scope>
    <source>
        <strain evidence="2 3">TISTR 1856</strain>
    </source>
</reference>
<dbReference type="Gene3D" id="3.60.21.10">
    <property type="match status" value="1"/>
</dbReference>
<keyword evidence="2" id="KW-0378">Hydrolase</keyword>
<comment type="caution">
    <text evidence="2">The sequence shown here is derived from an EMBL/GenBank/DDBJ whole genome shotgun (WGS) entry which is preliminary data.</text>
</comment>
<keyword evidence="3" id="KW-1185">Reference proteome</keyword>
<accession>A0ABV5LT75</accession>
<dbReference type="InterPro" id="IPR014577">
    <property type="entry name" value="UCP033093_metalloPase"/>
</dbReference>
<gene>
    <name evidence="2" type="ORF">ACFFVI_09915</name>
</gene>
<dbReference type="Pfam" id="PF00149">
    <property type="entry name" value="Metallophos"/>
    <property type="match status" value="1"/>
</dbReference>
<feature type="domain" description="Calcineurin-like phosphoesterase" evidence="1">
    <location>
        <begin position="1"/>
        <end position="103"/>
    </location>
</feature>
<organism evidence="2 3">
    <name type="scientific">Kineococcus gynurae</name>
    <dbReference type="NCBI Taxonomy" id="452979"/>
    <lineage>
        <taxon>Bacteria</taxon>
        <taxon>Bacillati</taxon>
        <taxon>Actinomycetota</taxon>
        <taxon>Actinomycetes</taxon>
        <taxon>Kineosporiales</taxon>
        <taxon>Kineosporiaceae</taxon>
        <taxon>Kineococcus</taxon>
    </lineage>
</organism>
<dbReference type="Proteomes" id="UP001589748">
    <property type="component" value="Unassembled WGS sequence"/>
</dbReference>
<dbReference type="PANTHER" id="PTHR30337:SF0">
    <property type="entry name" value="NUCLEASE SBCCD SUBUNIT D"/>
    <property type="match status" value="1"/>
</dbReference>
<keyword evidence="2" id="KW-0269">Exonuclease</keyword>
<evidence type="ECO:0000259" key="1">
    <source>
        <dbReference type="Pfam" id="PF00149"/>
    </source>
</evidence>
<dbReference type="InterPro" id="IPR004843">
    <property type="entry name" value="Calcineurin-like_PHP"/>
</dbReference>
<sequence length="378" mass="39322">MRFVHAADLQLGMTRHFLDADAQPRFTAARTEALARALAVAREAGAEFVVVCGDVLESNAVGPRVLGRALQVMAEGGVPVFLLPGNHDPLDAASPLTSAAVRDAANVHVLDRAGVHEVRPGVEIVAAPWTSKHPEGDLVAGALAAAGDPAPGTVRIVVGHGAVDELSPDREDPARIALAPLEAAIAAGTLHYVALGDRHSTTQVGTSGAVWYSGTPEVTDRRETAPGNVLVVEVSDGVPPKVEEVRVGTWSFPLLAADLEDRADVESLLARLARLPRPDRTVVTLQLTGSLSLGDNAFLEDELDRAGHLLAGLRVWDRHSDLVVRPEPGEVADLGIGGFADPAIAELGALAGGEGPRARAARDALSLLFRLAGGGRPA</sequence>
<proteinExistence type="predicted"/>
<dbReference type="GO" id="GO:0004527">
    <property type="term" value="F:exonuclease activity"/>
    <property type="evidence" value="ECO:0007669"/>
    <property type="project" value="UniProtKB-KW"/>
</dbReference>
<protein>
    <submittedName>
        <fullName evidence="2">Exonuclease SbcCD subunit D</fullName>
    </submittedName>
</protein>
<dbReference type="SUPFAM" id="SSF56300">
    <property type="entry name" value="Metallo-dependent phosphatases"/>
    <property type="match status" value="1"/>
</dbReference>
<dbReference type="InterPro" id="IPR029052">
    <property type="entry name" value="Metallo-depent_PP-like"/>
</dbReference>
<evidence type="ECO:0000313" key="3">
    <source>
        <dbReference type="Proteomes" id="UP001589748"/>
    </source>
</evidence>
<evidence type="ECO:0000313" key="2">
    <source>
        <dbReference type="EMBL" id="MFB9377287.1"/>
    </source>
</evidence>
<dbReference type="PANTHER" id="PTHR30337">
    <property type="entry name" value="COMPONENT OF ATP-DEPENDENT DSDNA EXONUCLEASE"/>
    <property type="match status" value="1"/>
</dbReference>